<dbReference type="Gene3D" id="1.25.40.20">
    <property type="entry name" value="Ankyrin repeat-containing domain"/>
    <property type="match status" value="2"/>
</dbReference>
<evidence type="ECO:0000313" key="2">
    <source>
        <dbReference type="Proteomes" id="UP001210211"/>
    </source>
</evidence>
<dbReference type="Proteomes" id="UP001210211">
    <property type="component" value="Unassembled WGS sequence"/>
</dbReference>
<dbReference type="AlphaFoldDB" id="A0AAD6EPL5"/>
<dbReference type="SUPFAM" id="SSF48403">
    <property type="entry name" value="Ankyrin repeat"/>
    <property type="match status" value="1"/>
</dbReference>
<dbReference type="SMART" id="SM00248">
    <property type="entry name" value="ANK"/>
    <property type="match status" value="6"/>
</dbReference>
<dbReference type="Pfam" id="PF12796">
    <property type="entry name" value="Ank_2"/>
    <property type="match status" value="1"/>
</dbReference>
<reference evidence="1 2" key="1">
    <citation type="journal article" date="2022" name="Cell">
        <title>Repeat-based holocentromeres influence genome architecture and karyotype evolution.</title>
        <authorList>
            <person name="Hofstatter P.G."/>
            <person name="Thangavel G."/>
            <person name="Lux T."/>
            <person name="Neumann P."/>
            <person name="Vondrak T."/>
            <person name="Novak P."/>
            <person name="Zhang M."/>
            <person name="Costa L."/>
            <person name="Castellani M."/>
            <person name="Scott A."/>
            <person name="Toegelov H."/>
            <person name="Fuchs J."/>
            <person name="Mata-Sucre Y."/>
            <person name="Dias Y."/>
            <person name="Vanzela A.L.L."/>
            <person name="Huettel B."/>
            <person name="Almeida C.C.S."/>
            <person name="Simkova H."/>
            <person name="Souza G."/>
            <person name="Pedrosa-Harand A."/>
            <person name="Macas J."/>
            <person name="Mayer K.F.X."/>
            <person name="Houben A."/>
            <person name="Marques A."/>
        </authorList>
    </citation>
    <scope>NUCLEOTIDE SEQUENCE [LARGE SCALE GENOMIC DNA]</scope>
    <source>
        <strain evidence="1">RhyTen1mFocal</strain>
    </source>
</reference>
<dbReference type="EMBL" id="JAMRDG010000001">
    <property type="protein sequence ID" value="KAJ3696491.1"/>
    <property type="molecule type" value="Genomic_DNA"/>
</dbReference>
<dbReference type="InterPro" id="IPR036770">
    <property type="entry name" value="Ankyrin_rpt-contain_sf"/>
</dbReference>
<sequence length="354" mass="39984">MSSSRMNEMLSERPLMPADLFKATMEGNSNVLIQRLGLPRGDQNDIQVRIEPSELRCATRFGDTFLHLLAMKHDNLALIVFKKDMSLLRACNKKLETPLHCASKVGNAVIIRDFIRHARNVVRDALGITNENRETALHVAARHNNIEGVLALMTLDPEAAYKEDMRGFSPFYIAIVEGYTSLVLRMLETDPTLACTQFSDGMFPVHVAARVDKDNARLVEHILQAYRDAAVLLDPCGKNLFHMAAERGHTHMFTREFALRENEPNDNLQISQMVENMINVKDYEGNTPFHIAAMKGYSSVMKVIWERLNDDQREVKNQKGETAFDLSVIQVKNTNKSVMNLQQNIVVSLSCATP</sequence>
<evidence type="ECO:0000313" key="1">
    <source>
        <dbReference type="EMBL" id="KAJ3696491.1"/>
    </source>
</evidence>
<accession>A0AAD6EPL5</accession>
<protein>
    <submittedName>
        <fullName evidence="1">Uncharacterized protein</fullName>
    </submittedName>
</protein>
<name>A0AAD6EPL5_9POAL</name>
<keyword evidence="2" id="KW-1185">Reference proteome</keyword>
<gene>
    <name evidence="1" type="ORF">LUZ61_000196</name>
</gene>
<dbReference type="PANTHER" id="PTHR24121">
    <property type="entry name" value="NO MECHANORECEPTOR POTENTIAL C, ISOFORM D-RELATED"/>
    <property type="match status" value="1"/>
</dbReference>
<dbReference type="PANTHER" id="PTHR24121:SF22">
    <property type="entry name" value="PROTEIN ACCELERATED CELL DEATH 6-LIKE"/>
    <property type="match status" value="1"/>
</dbReference>
<organism evidence="1 2">
    <name type="scientific">Rhynchospora tenuis</name>
    <dbReference type="NCBI Taxonomy" id="198213"/>
    <lineage>
        <taxon>Eukaryota</taxon>
        <taxon>Viridiplantae</taxon>
        <taxon>Streptophyta</taxon>
        <taxon>Embryophyta</taxon>
        <taxon>Tracheophyta</taxon>
        <taxon>Spermatophyta</taxon>
        <taxon>Magnoliopsida</taxon>
        <taxon>Liliopsida</taxon>
        <taxon>Poales</taxon>
        <taxon>Cyperaceae</taxon>
        <taxon>Cyperoideae</taxon>
        <taxon>Rhynchosporeae</taxon>
        <taxon>Rhynchospora</taxon>
    </lineage>
</organism>
<proteinExistence type="predicted"/>
<comment type="caution">
    <text evidence="1">The sequence shown here is derived from an EMBL/GenBank/DDBJ whole genome shotgun (WGS) entry which is preliminary data.</text>
</comment>
<dbReference type="InterPro" id="IPR002110">
    <property type="entry name" value="Ankyrin_rpt"/>
</dbReference>